<name>A0A0B1PB99_UNCNE</name>
<dbReference type="AlphaFoldDB" id="A0A0B1PB99"/>
<evidence type="ECO:0000256" key="2">
    <source>
        <dbReference type="ARBA" id="ARBA00022679"/>
    </source>
</evidence>
<dbReference type="GO" id="GO:0006515">
    <property type="term" value="P:protein quality control for misfolded or incompletely synthesized proteins"/>
    <property type="evidence" value="ECO:0007669"/>
    <property type="project" value="TreeGrafter"/>
</dbReference>
<evidence type="ECO:0000256" key="6">
    <source>
        <dbReference type="PROSITE-ProRule" id="PRU00339"/>
    </source>
</evidence>
<evidence type="ECO:0000259" key="7">
    <source>
        <dbReference type="PROSITE" id="PS51698"/>
    </source>
</evidence>
<dbReference type="GO" id="GO:0043161">
    <property type="term" value="P:proteasome-mediated ubiquitin-dependent protein catabolic process"/>
    <property type="evidence" value="ECO:0007669"/>
    <property type="project" value="TreeGrafter"/>
</dbReference>
<keyword evidence="6" id="KW-0802">TPR repeat</keyword>
<evidence type="ECO:0000313" key="9">
    <source>
        <dbReference type="Proteomes" id="UP000030854"/>
    </source>
</evidence>
<dbReference type="PANTHER" id="PTHR46803">
    <property type="entry name" value="E3 UBIQUITIN-PROTEIN LIGASE CHIP"/>
    <property type="match status" value="1"/>
</dbReference>
<evidence type="ECO:0000256" key="4">
    <source>
        <dbReference type="ARBA" id="ARBA00022786"/>
    </source>
</evidence>
<dbReference type="InterPro" id="IPR003613">
    <property type="entry name" value="Ubox_domain"/>
</dbReference>
<dbReference type="GO" id="GO:0045862">
    <property type="term" value="P:positive regulation of proteolysis"/>
    <property type="evidence" value="ECO:0007669"/>
    <property type="project" value="TreeGrafter"/>
</dbReference>
<dbReference type="GO" id="GO:0061630">
    <property type="term" value="F:ubiquitin protein ligase activity"/>
    <property type="evidence" value="ECO:0007669"/>
    <property type="project" value="UniProtKB-EC"/>
</dbReference>
<reference evidence="8 9" key="1">
    <citation type="journal article" date="2014" name="BMC Genomics">
        <title>Adaptive genomic structural variation in the grape powdery mildew pathogen, Erysiphe necator.</title>
        <authorList>
            <person name="Jones L."/>
            <person name="Riaz S."/>
            <person name="Morales-Cruz A."/>
            <person name="Amrine K.C."/>
            <person name="McGuire B."/>
            <person name="Gubler W.D."/>
            <person name="Walker M.A."/>
            <person name="Cantu D."/>
        </authorList>
    </citation>
    <scope>NUCLEOTIDE SEQUENCE [LARGE SCALE GENOMIC DNA]</scope>
    <source>
        <strain evidence="9">c</strain>
    </source>
</reference>
<evidence type="ECO:0000313" key="8">
    <source>
        <dbReference type="EMBL" id="KHJ35972.1"/>
    </source>
</evidence>
<dbReference type="PANTHER" id="PTHR46803:SF2">
    <property type="entry name" value="E3 UBIQUITIN-PROTEIN LIGASE CHIP"/>
    <property type="match status" value="1"/>
</dbReference>
<feature type="domain" description="U-box" evidence="7">
    <location>
        <begin position="212"/>
        <end position="285"/>
    </location>
</feature>
<dbReference type="InterPro" id="IPR011990">
    <property type="entry name" value="TPR-like_helical_dom_sf"/>
</dbReference>
<dbReference type="SUPFAM" id="SSF48452">
    <property type="entry name" value="TPR-like"/>
    <property type="match status" value="1"/>
</dbReference>
<dbReference type="SMART" id="SM00504">
    <property type="entry name" value="Ubox"/>
    <property type="match status" value="1"/>
</dbReference>
<proteinExistence type="predicted"/>
<keyword evidence="3" id="KW-0677">Repeat</keyword>
<sequence>MVNQDLPHDTRAAIDFKEQGNKYFKSGDYTRAEMFYTKAINCDPQNPVLYTNRAMVLLKLSLHHRVIEDAQCALRLLPSNMKAYFQLAQAQLALNYYDEAFQSAKTARKFCMEEMYAGTKGANSIEPITELVMKCKKMGWEAQESKREMNRSKLSHELQYGLEERRDKKIAEFRNSGHGNEEKIKETMDEYQGLIEEFKRTWGIATGEKKREVPDWCIDDISFSVMLDPVITKTGQSYDKASILEHLKRSETDPLTREPLYPRDLRPNFALRDACEEFLRENGWAADW</sequence>
<dbReference type="SUPFAM" id="SSF57850">
    <property type="entry name" value="RING/U-box"/>
    <property type="match status" value="1"/>
</dbReference>
<dbReference type="Gene3D" id="3.30.40.10">
    <property type="entry name" value="Zinc/RING finger domain, C3HC4 (zinc finger)"/>
    <property type="match status" value="1"/>
</dbReference>
<comment type="caution">
    <text evidence="8">The sequence shown here is derived from an EMBL/GenBank/DDBJ whole genome shotgun (WGS) entry which is preliminary data.</text>
</comment>
<keyword evidence="4" id="KW-0833">Ubl conjugation pathway</keyword>
<evidence type="ECO:0000256" key="3">
    <source>
        <dbReference type="ARBA" id="ARBA00022737"/>
    </source>
</evidence>
<dbReference type="GO" id="GO:0005737">
    <property type="term" value="C:cytoplasm"/>
    <property type="evidence" value="ECO:0007669"/>
    <property type="project" value="TreeGrafter"/>
</dbReference>
<dbReference type="GO" id="GO:0003755">
    <property type="term" value="F:peptidyl-prolyl cis-trans isomerase activity"/>
    <property type="evidence" value="ECO:0007669"/>
    <property type="project" value="UniProtKB-KW"/>
</dbReference>
<keyword evidence="2" id="KW-0808">Transferase</keyword>
<keyword evidence="5" id="KW-0413">Isomerase</keyword>
<dbReference type="Proteomes" id="UP000030854">
    <property type="component" value="Unassembled WGS sequence"/>
</dbReference>
<keyword evidence="9" id="KW-1185">Reference proteome</keyword>
<dbReference type="PROSITE" id="PS50005">
    <property type="entry name" value="TPR"/>
    <property type="match status" value="1"/>
</dbReference>
<keyword evidence="5" id="KW-0697">Rotamase</keyword>
<dbReference type="GO" id="GO:0000209">
    <property type="term" value="P:protein polyubiquitination"/>
    <property type="evidence" value="ECO:0007669"/>
    <property type="project" value="TreeGrafter"/>
</dbReference>
<dbReference type="OMA" id="WAGVEHD"/>
<protein>
    <submittedName>
        <fullName evidence="8">Putative u-box domain-containing protein</fullName>
    </submittedName>
</protein>
<dbReference type="PROSITE" id="PS51698">
    <property type="entry name" value="U_BOX"/>
    <property type="match status" value="1"/>
</dbReference>
<dbReference type="Pfam" id="PF13431">
    <property type="entry name" value="TPR_17"/>
    <property type="match status" value="1"/>
</dbReference>
<organism evidence="8 9">
    <name type="scientific">Uncinula necator</name>
    <name type="common">Grape powdery mildew</name>
    <dbReference type="NCBI Taxonomy" id="52586"/>
    <lineage>
        <taxon>Eukaryota</taxon>
        <taxon>Fungi</taxon>
        <taxon>Dikarya</taxon>
        <taxon>Ascomycota</taxon>
        <taxon>Pezizomycotina</taxon>
        <taxon>Leotiomycetes</taxon>
        <taxon>Erysiphales</taxon>
        <taxon>Erysiphaceae</taxon>
        <taxon>Erysiphe</taxon>
    </lineage>
</organism>
<dbReference type="HOGENOM" id="CLU_056455_1_1_1"/>
<dbReference type="InterPro" id="IPR013083">
    <property type="entry name" value="Znf_RING/FYVE/PHD"/>
</dbReference>
<feature type="repeat" description="TPR" evidence="6">
    <location>
        <begin position="13"/>
        <end position="46"/>
    </location>
</feature>
<evidence type="ECO:0000256" key="1">
    <source>
        <dbReference type="ARBA" id="ARBA00000900"/>
    </source>
</evidence>
<comment type="catalytic activity">
    <reaction evidence="1">
        <text>S-ubiquitinyl-[E2 ubiquitin-conjugating enzyme]-L-cysteine + [acceptor protein]-L-lysine = [E2 ubiquitin-conjugating enzyme]-L-cysteine + N(6)-ubiquitinyl-[acceptor protein]-L-lysine.</text>
        <dbReference type="EC" id="2.3.2.27"/>
    </reaction>
</comment>
<accession>A0A0B1PB99</accession>
<dbReference type="GO" id="GO:0051087">
    <property type="term" value="F:protein-folding chaperone binding"/>
    <property type="evidence" value="ECO:0007669"/>
    <property type="project" value="TreeGrafter"/>
</dbReference>
<gene>
    <name evidence="8" type="ORF">EV44_g0734</name>
</gene>
<dbReference type="Pfam" id="PF04564">
    <property type="entry name" value="U-box"/>
    <property type="match status" value="1"/>
</dbReference>
<dbReference type="SMART" id="SM00028">
    <property type="entry name" value="TPR"/>
    <property type="match status" value="3"/>
</dbReference>
<dbReference type="Gene3D" id="1.25.40.10">
    <property type="entry name" value="Tetratricopeptide repeat domain"/>
    <property type="match status" value="1"/>
</dbReference>
<dbReference type="EMBL" id="JNVN01000177">
    <property type="protein sequence ID" value="KHJ35972.1"/>
    <property type="molecule type" value="Genomic_DNA"/>
</dbReference>
<dbReference type="GO" id="GO:0071218">
    <property type="term" value="P:cellular response to misfolded protein"/>
    <property type="evidence" value="ECO:0007669"/>
    <property type="project" value="TreeGrafter"/>
</dbReference>
<dbReference type="STRING" id="52586.A0A0B1PB99"/>
<dbReference type="InterPro" id="IPR019734">
    <property type="entry name" value="TPR_rpt"/>
</dbReference>
<evidence type="ECO:0000256" key="5">
    <source>
        <dbReference type="ARBA" id="ARBA00023110"/>
    </source>
</evidence>